<dbReference type="Pfam" id="PF18405">
    <property type="entry name" value="SLC25_like"/>
    <property type="match status" value="1"/>
</dbReference>
<keyword evidence="2" id="KW-0472">Membrane</keyword>
<evidence type="ECO:0000256" key="1">
    <source>
        <dbReference type="SAM" id="MobiDB-lite"/>
    </source>
</evidence>
<dbReference type="RefSeq" id="WP_058471410.1">
    <property type="nucleotide sequence ID" value="NZ_CAAAIC010000015.1"/>
</dbReference>
<feature type="compositionally biased region" description="Basic and acidic residues" evidence="1">
    <location>
        <begin position="296"/>
        <end position="309"/>
    </location>
</feature>
<dbReference type="PATRIC" id="fig|456.5.peg.2111"/>
<dbReference type="Proteomes" id="UP000055035">
    <property type="component" value="Unassembled WGS sequence"/>
</dbReference>
<dbReference type="STRING" id="456.Ljor_1984"/>
<reference evidence="3 4" key="1">
    <citation type="submission" date="2015-11" db="EMBL/GenBank/DDBJ databases">
        <title>Genomic analysis of 38 Legionella species identifies large and diverse effector repertoires.</title>
        <authorList>
            <person name="Burstein D."/>
            <person name="Amaro F."/>
            <person name="Zusman T."/>
            <person name="Lifshitz Z."/>
            <person name="Cohen O."/>
            <person name="Gilbert J.A."/>
            <person name="Pupko T."/>
            <person name="Shuman H.A."/>
            <person name="Segal G."/>
        </authorList>
    </citation>
    <scope>NUCLEOTIDE SEQUENCE [LARGE SCALE GENOMIC DNA]</scope>
    <source>
        <strain evidence="3 4">BL-540</strain>
    </source>
</reference>
<dbReference type="EMBL" id="LNYJ01000011">
    <property type="protein sequence ID" value="KTD17678.1"/>
    <property type="molecule type" value="Genomic_DNA"/>
</dbReference>
<evidence type="ECO:0000256" key="2">
    <source>
        <dbReference type="SAM" id="Phobius"/>
    </source>
</evidence>
<feature type="region of interest" description="Disordered" evidence="1">
    <location>
        <begin position="296"/>
        <end position="317"/>
    </location>
</feature>
<keyword evidence="4" id="KW-1185">Reference proteome</keyword>
<evidence type="ECO:0000313" key="3">
    <source>
        <dbReference type="EMBL" id="KTD17678.1"/>
    </source>
</evidence>
<gene>
    <name evidence="3" type="ORF">Ljor_1984</name>
</gene>
<dbReference type="InterPro" id="IPR041000">
    <property type="entry name" value="Serine_protease"/>
</dbReference>
<keyword evidence="2" id="KW-0812">Transmembrane</keyword>
<proteinExistence type="predicted"/>
<name>A0A0W0VC51_9GAMM</name>
<dbReference type="AlphaFoldDB" id="A0A0W0VC51"/>
<organism evidence="3 4">
    <name type="scientific">Legionella jordanis</name>
    <dbReference type="NCBI Taxonomy" id="456"/>
    <lineage>
        <taxon>Bacteria</taxon>
        <taxon>Pseudomonadati</taxon>
        <taxon>Pseudomonadota</taxon>
        <taxon>Gammaproteobacteria</taxon>
        <taxon>Legionellales</taxon>
        <taxon>Legionellaceae</taxon>
        <taxon>Legionella</taxon>
    </lineage>
</organism>
<keyword evidence="2" id="KW-1133">Transmembrane helix</keyword>
<evidence type="ECO:0000313" key="4">
    <source>
        <dbReference type="Proteomes" id="UP000055035"/>
    </source>
</evidence>
<dbReference type="OrthoDB" id="5637673at2"/>
<sequence length="317" mass="34898">MREKKETNTAELDSPFFGKPYVFANLVFKTAAISFSVSAFTQPFQYMLTRMQLPGASGADSAFKQGLFRSMYRGFGSYAIAGQKRGAVAVTAKQQNRESAEEQLEHEVHPHKRVLGTFLFSQADLLVSNGLVSKAKLESAKIVTKGNFNWSVANLWHLTTTNWGSRSIAGFINFAAIGMMGDSIASLFKFNRDIYNQVAAGATSGVIATFLTTIPNAYADKKLLASKMNEGRVVTVSPFSMFSQAKVHMREMGAKEAMKTFFKVTFLKEALIRSPQTALTFSIIFGLDHAMGTEPLKRVWPKPEEDRDSSPSAGPAR</sequence>
<accession>A0A0W0VC51</accession>
<comment type="caution">
    <text evidence="3">The sequence shown here is derived from an EMBL/GenBank/DDBJ whole genome shotgun (WGS) entry which is preliminary data.</text>
</comment>
<feature type="transmembrane region" description="Helical" evidence="2">
    <location>
        <begin position="20"/>
        <end position="41"/>
    </location>
</feature>
<protein>
    <submittedName>
        <fullName evidence="3">Periplasmic ligand-binding sensor domain protein</fullName>
    </submittedName>
</protein>